<evidence type="ECO:0000256" key="1">
    <source>
        <dbReference type="SAM" id="Phobius"/>
    </source>
</evidence>
<feature type="transmembrane region" description="Helical" evidence="1">
    <location>
        <begin position="85"/>
        <end position="105"/>
    </location>
</feature>
<sequence>MVRAAACVAAAFADVWAGITAVQLFSFLQSLHPDADAFVGERDFQSLLTLAALGALYSAVALVYRRLHQAEAEAGAAAGRRLTSGLVAFVLLAAAGLLEFFLLVQRAGGGGGVDGDAARRALGRAALSTLPAAATATFFWGVMLLIIAHIRAGGEGGGGGGEGAVAGDLQIQQWPVSLLTEIAVGAAAGLVGLMALALYGTMSP</sequence>
<keyword evidence="1" id="KW-0472">Membrane</keyword>
<evidence type="ECO:0000313" key="3">
    <source>
        <dbReference type="Proteomes" id="UP001341281"/>
    </source>
</evidence>
<feature type="transmembrane region" description="Helical" evidence="1">
    <location>
        <begin position="44"/>
        <end position="64"/>
    </location>
</feature>
<protein>
    <submittedName>
        <fullName evidence="2">Uncharacterized protein</fullName>
    </submittedName>
</protein>
<reference evidence="2 3" key="1">
    <citation type="submission" date="2024-02" db="EMBL/GenBank/DDBJ databases">
        <title>High-quality chromosome-scale genome assembly of Pensacola bahiagrass (Paspalum notatum Flugge var. saurae).</title>
        <authorList>
            <person name="Vega J.M."/>
            <person name="Podio M."/>
            <person name="Orjuela J."/>
            <person name="Siena L.A."/>
            <person name="Pessino S.C."/>
            <person name="Combes M.C."/>
            <person name="Mariac C."/>
            <person name="Albertini E."/>
            <person name="Pupilli F."/>
            <person name="Ortiz J.P.A."/>
            <person name="Leblanc O."/>
        </authorList>
    </citation>
    <scope>NUCLEOTIDE SEQUENCE [LARGE SCALE GENOMIC DNA]</scope>
    <source>
        <strain evidence="2">R1</strain>
        <tissue evidence="2">Leaf</tissue>
    </source>
</reference>
<evidence type="ECO:0000313" key="2">
    <source>
        <dbReference type="EMBL" id="WVZ82078.1"/>
    </source>
</evidence>
<feature type="transmembrane region" description="Helical" evidence="1">
    <location>
        <begin position="178"/>
        <end position="199"/>
    </location>
</feature>
<keyword evidence="1" id="KW-1133">Transmembrane helix</keyword>
<name>A0AAQ3X144_PASNO</name>
<feature type="transmembrane region" description="Helical" evidence="1">
    <location>
        <begin position="125"/>
        <end position="147"/>
    </location>
</feature>
<dbReference type="AlphaFoldDB" id="A0AAQ3X144"/>
<organism evidence="2 3">
    <name type="scientific">Paspalum notatum var. saurae</name>
    <dbReference type="NCBI Taxonomy" id="547442"/>
    <lineage>
        <taxon>Eukaryota</taxon>
        <taxon>Viridiplantae</taxon>
        <taxon>Streptophyta</taxon>
        <taxon>Embryophyta</taxon>
        <taxon>Tracheophyta</taxon>
        <taxon>Spermatophyta</taxon>
        <taxon>Magnoliopsida</taxon>
        <taxon>Liliopsida</taxon>
        <taxon>Poales</taxon>
        <taxon>Poaceae</taxon>
        <taxon>PACMAD clade</taxon>
        <taxon>Panicoideae</taxon>
        <taxon>Andropogonodae</taxon>
        <taxon>Paspaleae</taxon>
        <taxon>Paspalinae</taxon>
        <taxon>Paspalum</taxon>
    </lineage>
</organism>
<accession>A0AAQ3X144</accession>
<proteinExistence type="predicted"/>
<dbReference type="Proteomes" id="UP001341281">
    <property type="component" value="Chromosome 06"/>
</dbReference>
<dbReference type="EMBL" id="CP144750">
    <property type="protein sequence ID" value="WVZ82078.1"/>
    <property type="molecule type" value="Genomic_DNA"/>
</dbReference>
<keyword evidence="3" id="KW-1185">Reference proteome</keyword>
<keyword evidence="1" id="KW-0812">Transmembrane</keyword>
<gene>
    <name evidence="2" type="ORF">U9M48_029384</name>
</gene>